<reference evidence="9" key="1">
    <citation type="submission" date="2025-08" db="UniProtKB">
        <authorList>
            <consortium name="Ensembl"/>
        </authorList>
    </citation>
    <scope>IDENTIFICATION</scope>
</reference>
<evidence type="ECO:0000256" key="6">
    <source>
        <dbReference type="PROSITE-ProRule" id="PRU00723"/>
    </source>
</evidence>
<dbReference type="InterPro" id="IPR000571">
    <property type="entry name" value="Znf_CCCH"/>
</dbReference>
<proteinExistence type="predicted"/>
<sequence length="251" mass="28185">MIPATESEILKFICANHGAVNTDDLVYNLCSGDPDIINNREKFVPYCLNGQPKVVARTTLTLCNKRNCPGSCMKLHICKAILFSGSCQYSQFRTGCSFSHELNSDHNVRILGVHELESLSLMELRTLLLQNDDRLLPPICHDYNNGLGEFGCQAGNDCTRLHICEQYLNRDCSCIRTHAFSAPQPLKNLRDKGVPDNIISSLKSVYTNKKALKVSGNRGDRGDKGNRRNSSTKGNMFRNCAYDKYRYVPKN</sequence>
<evidence type="ECO:0000256" key="5">
    <source>
        <dbReference type="ARBA" id="ARBA00022833"/>
    </source>
</evidence>
<accession>A0A3Q3ILN5</accession>
<organism evidence="9 10">
    <name type="scientific">Monopterus albus</name>
    <name type="common">Swamp eel</name>
    <dbReference type="NCBI Taxonomy" id="43700"/>
    <lineage>
        <taxon>Eukaryota</taxon>
        <taxon>Metazoa</taxon>
        <taxon>Chordata</taxon>
        <taxon>Craniata</taxon>
        <taxon>Vertebrata</taxon>
        <taxon>Euteleostomi</taxon>
        <taxon>Actinopterygii</taxon>
        <taxon>Neopterygii</taxon>
        <taxon>Teleostei</taxon>
        <taxon>Neoteleostei</taxon>
        <taxon>Acanthomorphata</taxon>
        <taxon>Anabantaria</taxon>
        <taxon>Synbranchiformes</taxon>
        <taxon>Synbranchidae</taxon>
        <taxon>Monopterus</taxon>
    </lineage>
</organism>
<dbReference type="GO" id="GO:0005634">
    <property type="term" value="C:nucleus"/>
    <property type="evidence" value="ECO:0007669"/>
    <property type="project" value="TreeGrafter"/>
</dbReference>
<dbReference type="InterPro" id="IPR057602">
    <property type="entry name" value="Zfn-CCCH_PARP12"/>
</dbReference>
<keyword evidence="5 6" id="KW-0862">Zinc</keyword>
<evidence type="ECO:0000259" key="8">
    <source>
        <dbReference type="PROSITE" id="PS50103"/>
    </source>
</evidence>
<dbReference type="PANTHER" id="PTHR45740">
    <property type="entry name" value="POLY [ADP-RIBOSE] POLYMERASE"/>
    <property type="match status" value="1"/>
</dbReference>
<dbReference type="PANTHER" id="PTHR45740:SF15">
    <property type="entry name" value="ZINC FINGER CCCH TYPE DOMAIN CONTAINING 1-LIKE"/>
    <property type="match status" value="1"/>
</dbReference>
<dbReference type="Proteomes" id="UP000261600">
    <property type="component" value="Unplaced"/>
</dbReference>
<dbReference type="Ensembl" id="ENSMALT00000004601.1">
    <property type="protein sequence ID" value="ENSMALP00000004494.1"/>
    <property type="gene ID" value="ENSMALG00000003217.1"/>
</dbReference>
<feature type="domain" description="C3H1-type" evidence="8">
    <location>
        <begin position="134"/>
        <end position="165"/>
    </location>
</feature>
<evidence type="ECO:0000256" key="1">
    <source>
        <dbReference type="ARBA" id="ARBA00022553"/>
    </source>
</evidence>
<dbReference type="Pfam" id="PF25261">
    <property type="entry name" value="zf-CCCH_PARP12"/>
    <property type="match status" value="1"/>
</dbReference>
<feature type="zinc finger region" description="C3H1-type" evidence="6">
    <location>
        <begin position="134"/>
        <end position="165"/>
    </location>
</feature>
<keyword evidence="10" id="KW-1185">Reference proteome</keyword>
<dbReference type="InterPro" id="IPR051712">
    <property type="entry name" value="ARTD-AVP"/>
</dbReference>
<evidence type="ECO:0000313" key="10">
    <source>
        <dbReference type="Proteomes" id="UP000261600"/>
    </source>
</evidence>
<evidence type="ECO:0000256" key="3">
    <source>
        <dbReference type="ARBA" id="ARBA00022737"/>
    </source>
</evidence>
<dbReference type="GO" id="GO:1990404">
    <property type="term" value="F:NAD+-protein mono-ADP-ribosyltransferase activity"/>
    <property type="evidence" value="ECO:0007669"/>
    <property type="project" value="TreeGrafter"/>
</dbReference>
<dbReference type="AlphaFoldDB" id="A0A3Q3ILN5"/>
<reference evidence="9" key="2">
    <citation type="submission" date="2025-09" db="UniProtKB">
        <authorList>
            <consortium name="Ensembl"/>
        </authorList>
    </citation>
    <scope>IDENTIFICATION</scope>
</reference>
<name>A0A3Q3ILN5_MONAL</name>
<evidence type="ECO:0000256" key="2">
    <source>
        <dbReference type="ARBA" id="ARBA00022723"/>
    </source>
</evidence>
<keyword evidence="4 6" id="KW-0863">Zinc-finger</keyword>
<keyword evidence="2 6" id="KW-0479">Metal-binding</keyword>
<keyword evidence="3" id="KW-0677">Repeat</keyword>
<protein>
    <recommendedName>
        <fullName evidence="8">C3H1-type domain-containing protein</fullName>
    </recommendedName>
</protein>
<dbReference type="GO" id="GO:0003950">
    <property type="term" value="F:NAD+ poly-ADP-ribosyltransferase activity"/>
    <property type="evidence" value="ECO:0007669"/>
    <property type="project" value="TreeGrafter"/>
</dbReference>
<feature type="region of interest" description="Disordered" evidence="7">
    <location>
        <begin position="214"/>
        <end position="235"/>
    </location>
</feature>
<dbReference type="PROSITE" id="PS50103">
    <property type="entry name" value="ZF_C3H1"/>
    <property type="match status" value="1"/>
</dbReference>
<dbReference type="GO" id="GO:0008270">
    <property type="term" value="F:zinc ion binding"/>
    <property type="evidence" value="ECO:0007669"/>
    <property type="project" value="UniProtKB-KW"/>
</dbReference>
<evidence type="ECO:0000256" key="4">
    <source>
        <dbReference type="ARBA" id="ARBA00022771"/>
    </source>
</evidence>
<evidence type="ECO:0000313" key="9">
    <source>
        <dbReference type="Ensembl" id="ENSMALP00000004494.1"/>
    </source>
</evidence>
<evidence type="ECO:0000256" key="7">
    <source>
        <dbReference type="SAM" id="MobiDB-lite"/>
    </source>
</evidence>
<keyword evidence="1" id="KW-0597">Phosphoprotein</keyword>